<dbReference type="EMBL" id="PGFA01000001">
    <property type="protein sequence ID" value="PJJ61231.1"/>
    <property type="molecule type" value="Genomic_DNA"/>
</dbReference>
<dbReference type="PANTHER" id="PTHR43312:SF1">
    <property type="entry name" value="NADP-DEPENDENT OXIDOREDUCTASE DOMAIN-CONTAINING PROTEIN"/>
    <property type="match status" value="1"/>
</dbReference>
<keyword evidence="3" id="KW-1185">Reference proteome</keyword>
<comment type="caution">
    <text evidence="2">The sequence shown here is derived from an EMBL/GenBank/DDBJ whole genome shotgun (WGS) entry which is preliminary data.</text>
</comment>
<dbReference type="InterPro" id="IPR036812">
    <property type="entry name" value="NAD(P)_OxRdtase_dom_sf"/>
</dbReference>
<evidence type="ECO:0000259" key="1">
    <source>
        <dbReference type="Pfam" id="PF00248"/>
    </source>
</evidence>
<name>A0A2M9BTI6_9BACT</name>
<dbReference type="InterPro" id="IPR023210">
    <property type="entry name" value="NADP_OxRdtase_dom"/>
</dbReference>
<protein>
    <submittedName>
        <fullName evidence="2">Diketogulonate reductase-like aldo/keto reductase</fullName>
    </submittedName>
</protein>
<feature type="domain" description="NADP-dependent oxidoreductase" evidence="1">
    <location>
        <begin position="16"/>
        <end position="259"/>
    </location>
</feature>
<dbReference type="CDD" id="cd19095">
    <property type="entry name" value="AKR_PA4992-like"/>
    <property type="match status" value="1"/>
</dbReference>
<evidence type="ECO:0000313" key="2">
    <source>
        <dbReference type="EMBL" id="PJJ61231.1"/>
    </source>
</evidence>
<organism evidence="2 3">
    <name type="scientific">Hymenobacter chitinivorans DSM 11115</name>
    <dbReference type="NCBI Taxonomy" id="1121954"/>
    <lineage>
        <taxon>Bacteria</taxon>
        <taxon>Pseudomonadati</taxon>
        <taxon>Bacteroidota</taxon>
        <taxon>Cytophagia</taxon>
        <taxon>Cytophagales</taxon>
        <taxon>Hymenobacteraceae</taxon>
        <taxon>Hymenobacter</taxon>
    </lineage>
</organism>
<dbReference type="PANTHER" id="PTHR43312">
    <property type="entry name" value="D-THREO-ALDOSE 1-DEHYDROGENASE"/>
    <property type="match status" value="1"/>
</dbReference>
<dbReference type="Gene3D" id="3.20.20.100">
    <property type="entry name" value="NADP-dependent oxidoreductase domain"/>
    <property type="match status" value="1"/>
</dbReference>
<reference evidence="2 3" key="1">
    <citation type="submission" date="2017-11" db="EMBL/GenBank/DDBJ databases">
        <title>Genomic Encyclopedia of Archaeal and Bacterial Type Strains, Phase II (KMG-II): From Individual Species to Whole Genera.</title>
        <authorList>
            <person name="Goeker M."/>
        </authorList>
    </citation>
    <scope>NUCLEOTIDE SEQUENCE [LARGE SCALE GENOMIC DNA]</scope>
    <source>
        <strain evidence="2 3">DSM 11115</strain>
    </source>
</reference>
<sequence>MLTRLIPSSQEALPVVGLGTWQTFDVADDVPPSRHVQTLETLRAGGGTLIDSSPMYGRAEAVVGAITTGLPDPDGFFYATKVWTQGREEGRRQMQDSLRKLGRQQVDLMQIHNLLDWQTHLPLLRDWQASGKIRYLGITHYTDSRHEELERVLRQEPFDFVQFNYSILDRHAEQRLLPAAADLGVATLINRPFSEGVLLSKLGSQPLPAWAAELGITSWAGFLLKFILSHPAVTCVIPGTSQPGHLADNLAAASGVLPDAAQREKMAAYVRGL</sequence>
<dbReference type="SUPFAM" id="SSF51430">
    <property type="entry name" value="NAD(P)-linked oxidoreductase"/>
    <property type="match status" value="1"/>
</dbReference>
<dbReference type="OrthoDB" id="9783572at2"/>
<dbReference type="RefSeq" id="WP_100336843.1">
    <property type="nucleotide sequence ID" value="NZ_PGFA01000001.1"/>
</dbReference>
<evidence type="ECO:0000313" key="3">
    <source>
        <dbReference type="Proteomes" id="UP000228535"/>
    </source>
</evidence>
<proteinExistence type="predicted"/>
<accession>A0A2M9BTI6</accession>
<dbReference type="Pfam" id="PF00248">
    <property type="entry name" value="Aldo_ket_red"/>
    <property type="match status" value="1"/>
</dbReference>
<gene>
    <name evidence="2" type="ORF">CLV45_2669</name>
</gene>
<dbReference type="AlphaFoldDB" id="A0A2M9BTI6"/>
<dbReference type="InterPro" id="IPR053135">
    <property type="entry name" value="AKR2_Oxidoreductase"/>
</dbReference>
<dbReference type="Proteomes" id="UP000228535">
    <property type="component" value="Unassembled WGS sequence"/>
</dbReference>